<name>A0ABN3A2K9_9ACTN</name>
<organism evidence="1 2">
    <name type="scientific">Kitasatospora kazusensis</name>
    <dbReference type="NCBI Taxonomy" id="407974"/>
    <lineage>
        <taxon>Bacteria</taxon>
        <taxon>Bacillati</taxon>
        <taxon>Actinomycetota</taxon>
        <taxon>Actinomycetes</taxon>
        <taxon>Kitasatosporales</taxon>
        <taxon>Streptomycetaceae</taxon>
        <taxon>Kitasatospora</taxon>
    </lineage>
</organism>
<comment type="caution">
    <text evidence="1">The sequence shown here is derived from an EMBL/GenBank/DDBJ whole genome shotgun (WGS) entry which is preliminary data.</text>
</comment>
<protein>
    <submittedName>
        <fullName evidence="1">Uncharacterized protein</fullName>
    </submittedName>
</protein>
<gene>
    <name evidence="1" type="ORF">GCM10009760_49720</name>
</gene>
<reference evidence="1 2" key="1">
    <citation type="journal article" date="2019" name="Int. J. Syst. Evol. Microbiol.">
        <title>The Global Catalogue of Microorganisms (GCM) 10K type strain sequencing project: providing services to taxonomists for standard genome sequencing and annotation.</title>
        <authorList>
            <consortium name="The Broad Institute Genomics Platform"/>
            <consortium name="The Broad Institute Genome Sequencing Center for Infectious Disease"/>
            <person name="Wu L."/>
            <person name="Ma J."/>
        </authorList>
    </citation>
    <scope>NUCLEOTIDE SEQUENCE [LARGE SCALE GENOMIC DNA]</scope>
    <source>
        <strain evidence="1 2">JCM 14560</strain>
    </source>
</reference>
<evidence type="ECO:0000313" key="2">
    <source>
        <dbReference type="Proteomes" id="UP001422759"/>
    </source>
</evidence>
<proteinExistence type="predicted"/>
<evidence type="ECO:0000313" key="1">
    <source>
        <dbReference type="EMBL" id="GAA2152706.1"/>
    </source>
</evidence>
<keyword evidence="2" id="KW-1185">Reference proteome</keyword>
<sequence>MPGLDALADAGQLDPVIEPLQRLVQGAPLGRLRGVLQGRQIGHPLHPALVQGPVGAWLSSAMLDQVPGCERADGAR</sequence>
<accession>A0ABN3A2K9</accession>
<dbReference type="Proteomes" id="UP001422759">
    <property type="component" value="Unassembled WGS sequence"/>
</dbReference>
<dbReference type="EMBL" id="BAAANT010000035">
    <property type="protein sequence ID" value="GAA2152706.1"/>
    <property type="molecule type" value="Genomic_DNA"/>
</dbReference>